<organism evidence="1 2">
    <name type="scientific">Chondromyces apiculatus DSM 436</name>
    <dbReference type="NCBI Taxonomy" id="1192034"/>
    <lineage>
        <taxon>Bacteria</taxon>
        <taxon>Pseudomonadati</taxon>
        <taxon>Myxococcota</taxon>
        <taxon>Polyangia</taxon>
        <taxon>Polyangiales</taxon>
        <taxon>Polyangiaceae</taxon>
        <taxon>Chondromyces</taxon>
    </lineage>
</organism>
<protein>
    <submittedName>
        <fullName evidence="1">Uncharacterized protein</fullName>
    </submittedName>
</protein>
<dbReference type="STRING" id="1192034.CAP_3797"/>
<evidence type="ECO:0000313" key="1">
    <source>
        <dbReference type="EMBL" id="EYF04986.1"/>
    </source>
</evidence>
<reference evidence="1 2" key="1">
    <citation type="submission" date="2013-05" db="EMBL/GenBank/DDBJ databases">
        <title>Genome assembly of Chondromyces apiculatus DSM 436.</title>
        <authorList>
            <person name="Sharma G."/>
            <person name="Khatri I."/>
            <person name="Kaur C."/>
            <person name="Mayilraj S."/>
            <person name="Subramanian S."/>
        </authorList>
    </citation>
    <scope>NUCLEOTIDE SEQUENCE [LARGE SCALE GENOMIC DNA]</scope>
    <source>
        <strain evidence="1 2">DSM 436</strain>
    </source>
</reference>
<evidence type="ECO:0000313" key="2">
    <source>
        <dbReference type="Proteomes" id="UP000019678"/>
    </source>
</evidence>
<keyword evidence="2" id="KW-1185">Reference proteome</keyword>
<sequence length="359" mass="37468">MGLGLASLGALAALQGADMTEARADVGDNQPAASATPPVSAAPTTSVTPAVVAASGCKLKGTQAGRKGVQLYDAPVGGRVIAAFTGALVPMTLSEIPLEPGQARAKLSTSAGSPALRIDGYVSAADVTVFSLRDLPVVASHVWITSGHRVKIVSATADTLRTELTIGGSENQAVRASGPCEAYSLQPGPTSPMEVPGNARGYMTKKSTMDLFDRANGSVVFSLKMIEGSGQLFWSTESKTGFVHIQSRSDISIDAWARWSDLEALKKGEMRDQYIAPSTALAGAKLGLDKPPPIVKAVKDIPVRARRDEKEKPVGVVEAGTELYLMETVVGWTNILPVSLGMTPPDDGGFWIPSTEAPK</sequence>
<gene>
    <name evidence="1" type="ORF">CAP_3797</name>
</gene>
<proteinExistence type="predicted"/>
<accession>A0A017T8Q9</accession>
<dbReference type="AlphaFoldDB" id="A0A017T8Q9"/>
<dbReference type="Proteomes" id="UP000019678">
    <property type="component" value="Unassembled WGS sequence"/>
</dbReference>
<name>A0A017T8Q9_9BACT</name>
<comment type="caution">
    <text evidence="1">The sequence shown here is derived from an EMBL/GenBank/DDBJ whole genome shotgun (WGS) entry which is preliminary data.</text>
</comment>
<dbReference type="EMBL" id="ASRX01000028">
    <property type="protein sequence ID" value="EYF04986.1"/>
    <property type="molecule type" value="Genomic_DNA"/>
</dbReference>